<protein>
    <recommendedName>
        <fullName evidence="3">DUF3046 domain-containing protein</fullName>
    </recommendedName>
</protein>
<name>A0A1I2R7C8_9ACTN</name>
<dbReference type="EMBL" id="FOOI01000005">
    <property type="protein sequence ID" value="SFG34497.1"/>
    <property type="molecule type" value="Genomic_DNA"/>
</dbReference>
<reference evidence="1 2" key="1">
    <citation type="submission" date="2016-10" db="EMBL/GenBank/DDBJ databases">
        <authorList>
            <person name="de Groot N.N."/>
        </authorList>
    </citation>
    <scope>NUCLEOTIDE SEQUENCE [LARGE SCALE GENOMIC DNA]</scope>
    <source>
        <strain evidence="1 2">CPCC 202808</strain>
    </source>
</reference>
<evidence type="ECO:0000313" key="1">
    <source>
        <dbReference type="EMBL" id="SFG34497.1"/>
    </source>
</evidence>
<dbReference type="STRING" id="504797.SAMN05421678_105205"/>
<gene>
    <name evidence="1" type="ORF">SAMN05421678_105205</name>
</gene>
<evidence type="ECO:0000313" key="2">
    <source>
        <dbReference type="Proteomes" id="UP000199052"/>
    </source>
</evidence>
<dbReference type="InterPro" id="IPR021408">
    <property type="entry name" value="DUF3046"/>
</dbReference>
<organism evidence="1 2">
    <name type="scientific">Actinopolymorpha cephalotaxi</name>
    <dbReference type="NCBI Taxonomy" id="504797"/>
    <lineage>
        <taxon>Bacteria</taxon>
        <taxon>Bacillati</taxon>
        <taxon>Actinomycetota</taxon>
        <taxon>Actinomycetes</taxon>
        <taxon>Propionibacteriales</taxon>
        <taxon>Actinopolymorphaceae</taxon>
        <taxon>Actinopolymorpha</taxon>
    </lineage>
</organism>
<dbReference type="AlphaFoldDB" id="A0A1I2R7C8"/>
<proteinExistence type="predicted"/>
<dbReference type="Proteomes" id="UP000199052">
    <property type="component" value="Unassembled WGS sequence"/>
</dbReference>
<sequence>MEHHLGSGYARSWARDQVLAELDGRTPQQALDSGVDAKTVWRAVWQALELPASER</sequence>
<evidence type="ECO:0008006" key="3">
    <source>
        <dbReference type="Google" id="ProtNLM"/>
    </source>
</evidence>
<dbReference type="Pfam" id="PF11248">
    <property type="entry name" value="DUF3046"/>
    <property type="match status" value="1"/>
</dbReference>
<accession>A0A1I2R7C8</accession>